<reference evidence="2" key="1">
    <citation type="journal article" date="2015" name="Nature">
        <title>Complex archaea that bridge the gap between prokaryotes and eukaryotes.</title>
        <authorList>
            <person name="Spang A."/>
            <person name="Saw J.H."/>
            <person name="Jorgensen S.L."/>
            <person name="Zaremba-Niedzwiedzka K."/>
            <person name="Martijn J."/>
            <person name="Lind A.E."/>
            <person name="van Eijk R."/>
            <person name="Schleper C."/>
            <person name="Guy L."/>
            <person name="Ettema T.J."/>
        </authorList>
    </citation>
    <scope>NUCLEOTIDE SEQUENCE</scope>
</reference>
<dbReference type="InterPro" id="IPR044925">
    <property type="entry name" value="His-Me_finger_sf"/>
</dbReference>
<protein>
    <recommendedName>
        <fullName evidence="1">HNH nuclease domain-containing protein</fullName>
    </recommendedName>
</protein>
<dbReference type="EMBL" id="LAZR01039376">
    <property type="protein sequence ID" value="KKL17152.1"/>
    <property type="molecule type" value="Genomic_DNA"/>
</dbReference>
<proteinExistence type="predicted"/>
<evidence type="ECO:0000259" key="1">
    <source>
        <dbReference type="Pfam" id="PF13392"/>
    </source>
</evidence>
<organism evidence="2">
    <name type="scientific">marine sediment metagenome</name>
    <dbReference type="NCBI Taxonomy" id="412755"/>
    <lineage>
        <taxon>unclassified sequences</taxon>
        <taxon>metagenomes</taxon>
        <taxon>ecological metagenomes</taxon>
    </lineage>
</organism>
<name>A0A0F9BTE0_9ZZZZ</name>
<gene>
    <name evidence="2" type="ORF">LCGC14_2488410</name>
</gene>
<accession>A0A0F9BTE0</accession>
<sequence>MTELQYKNKEWLENQYTNQKKTMEEISEEANCNIKTISIYLHKFKIPITKNGRNAKGKNNPNWKGGRLITKDGYIEIYKPEHPRANRGYVLEHRLVMEKSLGRYLRKEESIHHINGIKDDNRLENLCLCNNGEHRKIEYTLFNCLPLLLEKGIIKFDYYNKRYEMID</sequence>
<dbReference type="Pfam" id="PF13392">
    <property type="entry name" value="HNH_3"/>
    <property type="match status" value="1"/>
</dbReference>
<dbReference type="AlphaFoldDB" id="A0A0F9BTE0"/>
<dbReference type="SUPFAM" id="SSF54060">
    <property type="entry name" value="His-Me finger endonucleases"/>
    <property type="match status" value="1"/>
</dbReference>
<dbReference type="Gene3D" id="3.90.75.20">
    <property type="match status" value="1"/>
</dbReference>
<dbReference type="InterPro" id="IPR003615">
    <property type="entry name" value="HNH_nuc"/>
</dbReference>
<feature type="domain" description="HNH nuclease" evidence="1">
    <location>
        <begin position="93"/>
        <end position="135"/>
    </location>
</feature>
<evidence type="ECO:0000313" key="2">
    <source>
        <dbReference type="EMBL" id="KKL17152.1"/>
    </source>
</evidence>
<comment type="caution">
    <text evidence="2">The sequence shown here is derived from an EMBL/GenBank/DDBJ whole genome shotgun (WGS) entry which is preliminary data.</text>
</comment>